<dbReference type="PANTHER" id="PTHR33619:SF3">
    <property type="entry name" value="POLYSACCHARIDE EXPORT PROTEIN GFCE-RELATED"/>
    <property type="match status" value="1"/>
</dbReference>
<organism evidence="18 19">
    <name type="scientific">Caballeronia udeis</name>
    <dbReference type="NCBI Taxonomy" id="1232866"/>
    <lineage>
        <taxon>Bacteria</taxon>
        <taxon>Pseudomonadati</taxon>
        <taxon>Pseudomonadota</taxon>
        <taxon>Betaproteobacteria</taxon>
        <taxon>Burkholderiales</taxon>
        <taxon>Burkholderiaceae</taxon>
        <taxon>Caballeronia</taxon>
    </lineage>
</organism>
<dbReference type="AlphaFoldDB" id="A0A158FVS4"/>
<dbReference type="Gene3D" id="3.30.1950.10">
    <property type="entry name" value="wza like domain"/>
    <property type="match status" value="1"/>
</dbReference>
<dbReference type="RefSeq" id="WP_062084046.1">
    <property type="nucleotide sequence ID" value="NZ_FCOK02000007.1"/>
</dbReference>
<keyword evidence="3" id="KW-0813">Transport</keyword>
<dbReference type="InterPro" id="IPR003715">
    <property type="entry name" value="Poly_export_N"/>
</dbReference>
<dbReference type="GO" id="GO:0046930">
    <property type="term" value="C:pore complex"/>
    <property type="evidence" value="ECO:0007669"/>
    <property type="project" value="UniProtKB-KW"/>
</dbReference>
<feature type="chain" id="PRO_5008501554" evidence="15">
    <location>
        <begin position="24"/>
        <end position="437"/>
    </location>
</feature>
<feature type="domain" description="SLBB" evidence="17">
    <location>
        <begin position="299"/>
        <end position="407"/>
    </location>
</feature>
<keyword evidence="9" id="KW-0406">Ion transport</keyword>
<gene>
    <name evidence="18" type="ORF">AWB69_01650</name>
</gene>
<dbReference type="GO" id="GO:0015288">
    <property type="term" value="F:porin activity"/>
    <property type="evidence" value="ECO:0007669"/>
    <property type="project" value="UniProtKB-KW"/>
</dbReference>
<dbReference type="GO" id="GO:0009279">
    <property type="term" value="C:cell outer membrane"/>
    <property type="evidence" value="ECO:0007669"/>
    <property type="project" value="UniProtKB-SubCell"/>
</dbReference>
<dbReference type="PROSITE" id="PS51257">
    <property type="entry name" value="PROKAR_LIPOPROTEIN"/>
    <property type="match status" value="1"/>
</dbReference>
<dbReference type="Proteomes" id="UP000054683">
    <property type="component" value="Unassembled WGS sequence"/>
</dbReference>
<evidence type="ECO:0000256" key="2">
    <source>
        <dbReference type="ARBA" id="ARBA00009450"/>
    </source>
</evidence>
<evidence type="ECO:0000256" key="7">
    <source>
        <dbReference type="ARBA" id="ARBA00022729"/>
    </source>
</evidence>
<sequence length="437" mass="46453">MNIKLLVSLLVGATFTASLTGCAIAPGPFLDTDRLDQTPSPESVAQANVKYHVQPIDVMYFETHPRMSEATLASVCPLTCLTKDTRKLYAYHIGVNDQISVTVWDHPEFSSSGISASTGAAGIPPLPAATLGGTAASGGAAVGAAGGTGGTNAPEAGGVTVRVANDGTIFFPRVGRVQAVGKTAQELQETLTKSLSKTIRNPQLDVRITGFYSKQVQVTGDLKQPSSQPITDVPLSIIDAINRSGGANADADLQNVGITRDGHRYAVDVAALLDRGDIQQNVLLQDDDIIDIPDRTKSRVFVLGEVTKPQTVPMNRGHLTLADALANANSIDPHSADPRMIYVIRGSDQQFAKGGMLKTSAITSADGSVAAAARPLDLNVYKLDMTQVDALMLMTQFDLHPRDVIYVQVASAARFNRVLEQISPTIQTLFYTIQTTR</sequence>
<dbReference type="PANTHER" id="PTHR33619">
    <property type="entry name" value="POLYSACCHARIDE EXPORT PROTEIN GFCE-RELATED"/>
    <property type="match status" value="1"/>
</dbReference>
<dbReference type="InterPro" id="IPR054765">
    <property type="entry name" value="SLBB_dom"/>
</dbReference>
<evidence type="ECO:0000256" key="14">
    <source>
        <dbReference type="ARBA" id="ARBA00023288"/>
    </source>
</evidence>
<dbReference type="Gene3D" id="3.10.560.10">
    <property type="entry name" value="Outer membrane lipoprotein wza domain like"/>
    <property type="match status" value="2"/>
</dbReference>
<evidence type="ECO:0000256" key="10">
    <source>
        <dbReference type="ARBA" id="ARBA00023114"/>
    </source>
</evidence>
<dbReference type="Pfam" id="PF22461">
    <property type="entry name" value="SLBB_2"/>
    <property type="match status" value="2"/>
</dbReference>
<keyword evidence="11" id="KW-0472">Membrane</keyword>
<feature type="domain" description="Polysaccharide export protein N-terminal" evidence="16">
    <location>
        <begin position="89"/>
        <end position="208"/>
    </location>
</feature>
<evidence type="ECO:0000256" key="8">
    <source>
        <dbReference type="ARBA" id="ARBA00023047"/>
    </source>
</evidence>
<keyword evidence="7 15" id="KW-0732">Signal</keyword>
<keyword evidence="6" id="KW-0812">Transmembrane</keyword>
<keyword evidence="8" id="KW-0625">Polysaccharide transport</keyword>
<reference evidence="18 19" key="1">
    <citation type="submission" date="2016-01" db="EMBL/GenBank/DDBJ databases">
        <authorList>
            <person name="Oliw E.H."/>
        </authorList>
    </citation>
    <scope>NUCLEOTIDE SEQUENCE [LARGE SCALE GENOMIC DNA]</scope>
    <source>
        <strain evidence="18">LMG 27134</strain>
    </source>
</reference>
<comment type="subcellular location">
    <subcellularLocation>
        <location evidence="1">Cell outer membrane</location>
        <topology evidence="1">Multi-pass membrane protein</topology>
    </subcellularLocation>
</comment>
<name>A0A158FVS4_9BURK</name>
<evidence type="ECO:0000313" key="18">
    <source>
        <dbReference type="EMBL" id="SAL23449.1"/>
    </source>
</evidence>
<evidence type="ECO:0000256" key="5">
    <source>
        <dbReference type="ARBA" id="ARBA00022597"/>
    </source>
</evidence>
<proteinExistence type="inferred from homology"/>
<keyword evidence="10" id="KW-0626">Porin</keyword>
<dbReference type="EMBL" id="FCOK02000007">
    <property type="protein sequence ID" value="SAL23449.1"/>
    <property type="molecule type" value="Genomic_DNA"/>
</dbReference>
<evidence type="ECO:0000256" key="1">
    <source>
        <dbReference type="ARBA" id="ARBA00004571"/>
    </source>
</evidence>
<dbReference type="GO" id="GO:0006811">
    <property type="term" value="P:monoatomic ion transport"/>
    <property type="evidence" value="ECO:0007669"/>
    <property type="project" value="UniProtKB-KW"/>
</dbReference>
<keyword evidence="4" id="KW-1134">Transmembrane beta strand</keyword>
<dbReference type="Pfam" id="PF02563">
    <property type="entry name" value="Poly_export"/>
    <property type="match status" value="1"/>
</dbReference>
<evidence type="ECO:0000256" key="3">
    <source>
        <dbReference type="ARBA" id="ARBA00022448"/>
    </source>
</evidence>
<evidence type="ECO:0000256" key="6">
    <source>
        <dbReference type="ARBA" id="ARBA00022692"/>
    </source>
</evidence>
<dbReference type="GO" id="GO:0015159">
    <property type="term" value="F:polysaccharide transmembrane transporter activity"/>
    <property type="evidence" value="ECO:0007669"/>
    <property type="project" value="InterPro"/>
</dbReference>
<feature type="signal peptide" evidence="15">
    <location>
        <begin position="1"/>
        <end position="23"/>
    </location>
</feature>
<evidence type="ECO:0000256" key="12">
    <source>
        <dbReference type="ARBA" id="ARBA00023139"/>
    </source>
</evidence>
<evidence type="ECO:0000256" key="11">
    <source>
        <dbReference type="ARBA" id="ARBA00023136"/>
    </source>
</evidence>
<protein>
    <submittedName>
        <fullName evidence="18">Polysaccharide biosynthesis/export protein</fullName>
    </submittedName>
</protein>
<keyword evidence="5" id="KW-0762">Sugar transport</keyword>
<evidence type="ECO:0000256" key="9">
    <source>
        <dbReference type="ARBA" id="ARBA00023065"/>
    </source>
</evidence>
<dbReference type="InterPro" id="IPR049712">
    <property type="entry name" value="Poly_export"/>
</dbReference>
<feature type="domain" description="SLBB" evidence="17">
    <location>
        <begin position="214"/>
        <end position="290"/>
    </location>
</feature>
<evidence type="ECO:0000259" key="16">
    <source>
        <dbReference type="Pfam" id="PF02563"/>
    </source>
</evidence>
<keyword evidence="12" id="KW-0564">Palmitate</keyword>
<comment type="similarity">
    <text evidence="2">Belongs to the BexD/CtrA/VexA family.</text>
</comment>
<evidence type="ECO:0000256" key="4">
    <source>
        <dbReference type="ARBA" id="ARBA00022452"/>
    </source>
</evidence>
<evidence type="ECO:0000313" key="19">
    <source>
        <dbReference type="Proteomes" id="UP000054683"/>
    </source>
</evidence>
<keyword evidence="13" id="KW-0998">Cell outer membrane</keyword>
<evidence type="ECO:0000256" key="15">
    <source>
        <dbReference type="SAM" id="SignalP"/>
    </source>
</evidence>
<accession>A0A158FVS4</accession>
<dbReference type="OrthoDB" id="9815244at2"/>
<evidence type="ECO:0000259" key="17">
    <source>
        <dbReference type="Pfam" id="PF22461"/>
    </source>
</evidence>
<evidence type="ECO:0000256" key="13">
    <source>
        <dbReference type="ARBA" id="ARBA00023237"/>
    </source>
</evidence>
<keyword evidence="14" id="KW-0449">Lipoprotein</keyword>